<feature type="region of interest" description="Disordered" evidence="4">
    <location>
        <begin position="104"/>
        <end position="159"/>
    </location>
</feature>
<evidence type="ECO:0000313" key="7">
    <source>
        <dbReference type="Proteomes" id="UP000605970"/>
    </source>
</evidence>
<dbReference type="AlphaFoldDB" id="A0A8S9ZZR4"/>
<dbReference type="InterPro" id="IPR057951">
    <property type="entry name" value="CPSF6/7_RSLD_N"/>
</dbReference>
<reference evidence="6" key="1">
    <citation type="journal article" date="2020" name="Ecol. Evol.">
        <title>Genome structure and content of the rice root-knot nematode (Meloidogyne graminicola).</title>
        <authorList>
            <person name="Phan N.T."/>
            <person name="Danchin E.G.J."/>
            <person name="Klopp C."/>
            <person name="Perfus-Barbeoch L."/>
            <person name="Kozlowski D.K."/>
            <person name="Koutsovoulos G.D."/>
            <person name="Lopez-Roques C."/>
            <person name="Bouchez O."/>
            <person name="Zahm M."/>
            <person name="Besnard G."/>
            <person name="Bellafiore S."/>
        </authorList>
    </citation>
    <scope>NUCLEOTIDE SEQUENCE</scope>
    <source>
        <strain evidence="6">VN-18</strain>
    </source>
</reference>
<evidence type="ECO:0000259" key="5">
    <source>
        <dbReference type="Pfam" id="PF25524"/>
    </source>
</evidence>
<keyword evidence="7" id="KW-1185">Reference proteome</keyword>
<keyword evidence="2" id="KW-0507">mRNA processing</keyword>
<organism evidence="6 7">
    <name type="scientific">Meloidogyne graminicola</name>
    <dbReference type="NCBI Taxonomy" id="189291"/>
    <lineage>
        <taxon>Eukaryota</taxon>
        <taxon>Metazoa</taxon>
        <taxon>Ecdysozoa</taxon>
        <taxon>Nematoda</taxon>
        <taxon>Chromadorea</taxon>
        <taxon>Rhabditida</taxon>
        <taxon>Tylenchina</taxon>
        <taxon>Tylenchomorpha</taxon>
        <taxon>Tylenchoidea</taxon>
        <taxon>Meloidogynidae</taxon>
        <taxon>Meloidogyninae</taxon>
        <taxon>Meloidogyne</taxon>
    </lineage>
</organism>
<comment type="caution">
    <text evidence="6">The sequence shown here is derived from an EMBL/GenBank/DDBJ whole genome shotgun (WGS) entry which is preliminary data.</text>
</comment>
<feature type="compositionally biased region" description="Polar residues" evidence="4">
    <location>
        <begin position="129"/>
        <end position="144"/>
    </location>
</feature>
<feature type="region of interest" description="Disordered" evidence="4">
    <location>
        <begin position="330"/>
        <end position="373"/>
    </location>
</feature>
<dbReference type="PANTHER" id="PTHR23204">
    <property type="entry name" value="CLEAVAGE AND POLYADENYLATION SPECIFIC FACTOR"/>
    <property type="match status" value="1"/>
</dbReference>
<proteinExistence type="predicted"/>
<dbReference type="Pfam" id="PF25524">
    <property type="entry name" value="RSLD_CPSF6"/>
    <property type="match status" value="1"/>
</dbReference>
<dbReference type="GO" id="GO:0006397">
    <property type="term" value="P:mRNA processing"/>
    <property type="evidence" value="ECO:0007669"/>
    <property type="project" value="UniProtKB-KW"/>
</dbReference>
<keyword evidence="3" id="KW-0539">Nucleus</keyword>
<dbReference type="Proteomes" id="UP000605970">
    <property type="component" value="Unassembled WGS sequence"/>
</dbReference>
<evidence type="ECO:0000256" key="1">
    <source>
        <dbReference type="ARBA" id="ARBA00004123"/>
    </source>
</evidence>
<name>A0A8S9ZZR4_9BILA</name>
<evidence type="ECO:0000256" key="4">
    <source>
        <dbReference type="SAM" id="MobiDB-lite"/>
    </source>
</evidence>
<feature type="compositionally biased region" description="Basic residues" evidence="4">
    <location>
        <begin position="353"/>
        <end position="364"/>
    </location>
</feature>
<gene>
    <name evidence="6" type="ORF">Mgra_00001987</name>
</gene>
<dbReference type="GO" id="GO:0005634">
    <property type="term" value="C:nucleus"/>
    <property type="evidence" value="ECO:0007669"/>
    <property type="project" value="UniProtKB-SubCell"/>
</dbReference>
<comment type="subcellular location">
    <subcellularLocation>
        <location evidence="1">Nucleus</location>
    </subcellularLocation>
</comment>
<dbReference type="EMBL" id="JABEBT010000011">
    <property type="protein sequence ID" value="KAF7638609.1"/>
    <property type="molecule type" value="Genomic_DNA"/>
</dbReference>
<evidence type="ECO:0000313" key="6">
    <source>
        <dbReference type="EMBL" id="KAF7638609.1"/>
    </source>
</evidence>
<feature type="domain" description="CPSF6/7 RSLD" evidence="5">
    <location>
        <begin position="246"/>
        <end position="359"/>
    </location>
</feature>
<dbReference type="InterPro" id="IPR034772">
    <property type="entry name" value="CPSF6/7"/>
</dbReference>
<evidence type="ECO:0000256" key="3">
    <source>
        <dbReference type="ARBA" id="ARBA00023242"/>
    </source>
</evidence>
<evidence type="ECO:0000256" key="2">
    <source>
        <dbReference type="ARBA" id="ARBA00022664"/>
    </source>
</evidence>
<sequence>MHHQFLLLDLQSMPLFLQLDFLQMFAHNNLPQLASGRMFLLALPFHQVLQTLLSNSPAVMVQQQHPQQQQQLAAIAVAAHQQQQAAAALLMQQQHQQAVAAANQRQNLAGATSAPPPPTIGGIVHHQQPPHSNTPQQQAMQQAMSRPPPSLSTLGMTAAPPPITITSVGGMAPPSHQILQQQHRLQYRQTDVNLMSAPGIGMQAVQPQPGFPAGAHINPQVYPNFAHNTAGAYVHSENVAMMSEVEFQEIMTRNQTVSSSAIHRAVSDAAGGDYASAIETLVTAISLIRQSRVAHDDRCKLLINTLQVSVWIHLYLISLTDTLNGIEAKSYSSGIGGGSRKHRRERSRSPIRASKRHRRSHSRSRSRERGIYEYSPVRHSMSRRY</sequence>
<dbReference type="OrthoDB" id="10065185at2759"/>
<accession>A0A8S9ZZR4</accession>
<protein>
    <submittedName>
        <fullName evidence="6">RRM domain-containing protein</fullName>
    </submittedName>
</protein>